<evidence type="ECO:0000313" key="2">
    <source>
        <dbReference type="EMBL" id="GAA4448167.1"/>
    </source>
</evidence>
<gene>
    <name evidence="2" type="ORF">GCM10023092_00220</name>
</gene>
<proteinExistence type="predicted"/>
<dbReference type="Pfam" id="PF07617">
    <property type="entry name" value="DUF1579"/>
    <property type="match status" value="1"/>
</dbReference>
<feature type="compositionally biased region" description="Basic and acidic residues" evidence="1">
    <location>
        <begin position="1"/>
        <end position="11"/>
    </location>
</feature>
<name>A0ABP8MC02_9BACT</name>
<keyword evidence="3" id="KW-1185">Reference proteome</keyword>
<organism evidence="2 3">
    <name type="scientific">Rurimicrobium arvi</name>
    <dbReference type="NCBI Taxonomy" id="2049916"/>
    <lineage>
        <taxon>Bacteria</taxon>
        <taxon>Pseudomonadati</taxon>
        <taxon>Bacteroidota</taxon>
        <taxon>Chitinophagia</taxon>
        <taxon>Chitinophagales</taxon>
        <taxon>Chitinophagaceae</taxon>
        <taxon>Rurimicrobium</taxon>
    </lineage>
</organism>
<dbReference type="InterPro" id="IPR011473">
    <property type="entry name" value="DUF1579"/>
</dbReference>
<comment type="caution">
    <text evidence="2">The sequence shown here is derived from an EMBL/GenBank/DDBJ whole genome shotgun (WGS) entry which is preliminary data.</text>
</comment>
<evidence type="ECO:0000313" key="3">
    <source>
        <dbReference type="Proteomes" id="UP001501410"/>
    </source>
</evidence>
<accession>A0ABP8MC02</accession>
<dbReference type="EMBL" id="BAABEZ010000001">
    <property type="protein sequence ID" value="GAA4448167.1"/>
    <property type="molecule type" value="Genomic_DNA"/>
</dbReference>
<dbReference type="Proteomes" id="UP001501410">
    <property type="component" value="Unassembled WGS sequence"/>
</dbReference>
<sequence>MVLSCTERKAETAAPASTKDTSVTEAPHVKPDSATAMKNWEAYATPGDMQKLMSSWDGEWTGECSMWMSPDAPPMKSQTTAVYKTILGGRYSESMHTGNMMGMAFEGKGLTAYDNARKVFQSTWIDNMGTGIMILEGKWDEPSHSLTLSGKMVTGDMGDGSQTDVKEVIRFDDPDHQVMEMYYSDNGKEVKSMEIRSERKKH</sequence>
<feature type="region of interest" description="Disordered" evidence="1">
    <location>
        <begin position="1"/>
        <end position="29"/>
    </location>
</feature>
<reference evidence="3" key="1">
    <citation type="journal article" date="2019" name="Int. J. Syst. Evol. Microbiol.">
        <title>The Global Catalogue of Microorganisms (GCM) 10K type strain sequencing project: providing services to taxonomists for standard genome sequencing and annotation.</title>
        <authorList>
            <consortium name="The Broad Institute Genomics Platform"/>
            <consortium name="The Broad Institute Genome Sequencing Center for Infectious Disease"/>
            <person name="Wu L."/>
            <person name="Ma J."/>
        </authorList>
    </citation>
    <scope>NUCLEOTIDE SEQUENCE [LARGE SCALE GENOMIC DNA]</scope>
    <source>
        <strain evidence="3">JCM 31921</strain>
    </source>
</reference>
<protein>
    <recommendedName>
        <fullName evidence="4">DUF1579 domain-containing protein</fullName>
    </recommendedName>
</protein>
<evidence type="ECO:0008006" key="4">
    <source>
        <dbReference type="Google" id="ProtNLM"/>
    </source>
</evidence>
<evidence type="ECO:0000256" key="1">
    <source>
        <dbReference type="SAM" id="MobiDB-lite"/>
    </source>
</evidence>